<dbReference type="Proteomes" id="UP000233100">
    <property type="component" value="Chromosome 4"/>
</dbReference>
<keyword evidence="1" id="KW-0472">Membrane</keyword>
<keyword evidence="1" id="KW-1133">Transmembrane helix</keyword>
<dbReference type="PANTHER" id="PTHR12138:SF162">
    <property type="entry name" value="CHROMOSOME UNDETERMINED SCAFFOLD_275, WHOLE GENOME SHOTGUN SEQUENCE"/>
    <property type="match status" value="1"/>
</dbReference>
<name>A0A7N9DFT1_MACFA</name>
<evidence type="ECO:0000313" key="3">
    <source>
        <dbReference type="Proteomes" id="UP000233100"/>
    </source>
</evidence>
<dbReference type="PRINTS" id="PR02045">
    <property type="entry name" value="F138DOMAIN"/>
</dbReference>
<reference evidence="2" key="2">
    <citation type="submission" date="2025-08" db="UniProtKB">
        <authorList>
            <consortium name="Ensembl"/>
        </authorList>
    </citation>
    <scope>IDENTIFICATION</scope>
</reference>
<reference evidence="2" key="3">
    <citation type="submission" date="2025-09" db="UniProtKB">
        <authorList>
            <consortium name="Ensembl"/>
        </authorList>
    </citation>
    <scope>IDENTIFICATION</scope>
</reference>
<reference evidence="2 3" key="1">
    <citation type="submission" date="2013-03" db="EMBL/GenBank/DDBJ databases">
        <authorList>
            <person name="Warren W."/>
            <person name="Wilson R.K."/>
        </authorList>
    </citation>
    <scope>NUCLEOTIDE SEQUENCE</scope>
</reference>
<sequence length="255" mass="27904">MESYSVTQARVQWRDHCNLCLPGSSHSPVSASQVAGITSTSHDARLVFVFLVETGFHHVEQAGLALLTSGDPPTSASQSVGITGVSHRTRPPCIPFKITSVLLFPIILNPPHATISFFSFPVSPKLLLISQLLQLAGVLREWDCSSSSFMVSGLYLLTLSVYLSPCLLAFYVFCFEIPDFGYGHGTVEQLFFCNSNIPFFFFLRRSLALLPRLECSGRISAHCKLHLPGSRHSPASASRVAGTTGPHHQANFLHF</sequence>
<dbReference type="Ensembl" id="ENSMFAT00000086783.1">
    <property type="protein sequence ID" value="ENSMFAP00000064067.1"/>
    <property type="gene ID" value="ENSMFAG00000056966.1"/>
</dbReference>
<protein>
    <submittedName>
        <fullName evidence="2">Uncharacterized protein</fullName>
    </submittedName>
</protein>
<keyword evidence="3" id="KW-1185">Reference proteome</keyword>
<evidence type="ECO:0000256" key="1">
    <source>
        <dbReference type="SAM" id="Phobius"/>
    </source>
</evidence>
<keyword evidence="1" id="KW-0812">Transmembrane</keyword>
<feature type="transmembrane region" description="Helical" evidence="1">
    <location>
        <begin position="154"/>
        <end position="173"/>
    </location>
</feature>
<organism evidence="2 3">
    <name type="scientific">Macaca fascicularis</name>
    <name type="common">Crab-eating macaque</name>
    <name type="synonym">Cynomolgus monkey</name>
    <dbReference type="NCBI Taxonomy" id="9541"/>
    <lineage>
        <taxon>Eukaryota</taxon>
        <taxon>Metazoa</taxon>
        <taxon>Chordata</taxon>
        <taxon>Craniata</taxon>
        <taxon>Vertebrata</taxon>
        <taxon>Euteleostomi</taxon>
        <taxon>Mammalia</taxon>
        <taxon>Eutheria</taxon>
        <taxon>Euarchontoglires</taxon>
        <taxon>Primates</taxon>
        <taxon>Haplorrhini</taxon>
        <taxon>Catarrhini</taxon>
        <taxon>Cercopithecidae</taxon>
        <taxon>Cercopithecinae</taxon>
        <taxon>Macaca</taxon>
    </lineage>
</organism>
<evidence type="ECO:0000313" key="2">
    <source>
        <dbReference type="Ensembl" id="ENSMFAP00000064067.1"/>
    </source>
</evidence>
<dbReference type="GeneTree" id="ENSGT01150000286943"/>
<dbReference type="PANTHER" id="PTHR12138">
    <property type="entry name" value="PRIMATE-EXPANDED PROTEIN FAMILY"/>
    <property type="match status" value="1"/>
</dbReference>
<dbReference type="AlphaFoldDB" id="A0A7N9DFT1"/>
<proteinExistence type="predicted"/>
<accession>A0A7N9DFT1</accession>